<keyword evidence="2" id="KW-1185">Reference proteome</keyword>
<dbReference type="SUPFAM" id="SSF53474">
    <property type="entry name" value="alpha/beta-Hydrolases"/>
    <property type="match status" value="1"/>
</dbReference>
<evidence type="ECO:0000313" key="2">
    <source>
        <dbReference type="Proteomes" id="UP001629744"/>
    </source>
</evidence>
<sequence>MTQLSEIETTFVGLSAPGQSRAGAGGWPCQGVYHRPRGTRPKVAVIATHYNVDFSQHYIADHLAARGFGFLGWNTRFRNDPLHFLLDRALVDIGVGVRWLREQMGVESVIILGNSGGCSLMAAYQSHATTPNVVALPGMRPAPGLDDLVPGDAFIALAAHQGRPDVLTSQLDPAVIDENDPTLTDPELDLWNPERERPFTAEFLTRYRAAQRDRNARITDWAKSELRRLAAAGQRDRVFTVPRTWADPRFVDPTIDANDRKPNWCYHGEPKQSNGSTWGLVTSCTLRTWLSMWSQETSQCNAGPHLANISVPSFVVNGAADTGVFPSDAKALLDGLASADKAGVELPGDHYFDRPTDTRPQVADVIAEWIGQRFQL</sequence>
<dbReference type="InterPro" id="IPR029058">
    <property type="entry name" value="AB_hydrolase_fold"/>
</dbReference>
<organism evidence="1 2">
    <name type="scientific">Prescottella soli</name>
    <dbReference type="NCBI Taxonomy" id="1543852"/>
    <lineage>
        <taxon>Bacteria</taxon>
        <taxon>Bacillati</taxon>
        <taxon>Actinomycetota</taxon>
        <taxon>Actinomycetes</taxon>
        <taxon>Mycobacteriales</taxon>
        <taxon>Nocardiaceae</taxon>
        <taxon>Prescottella</taxon>
    </lineage>
</organism>
<gene>
    <name evidence="1" type="ORF">ABEU19_000226</name>
</gene>
<evidence type="ECO:0000313" key="1">
    <source>
        <dbReference type="EMBL" id="MFM1726787.1"/>
    </source>
</evidence>
<comment type="caution">
    <text evidence="1">The sequence shown here is derived from an EMBL/GenBank/DDBJ whole genome shotgun (WGS) entry which is preliminary data.</text>
</comment>
<accession>A0ABW9FMP2</accession>
<dbReference type="GO" id="GO:0016787">
    <property type="term" value="F:hydrolase activity"/>
    <property type="evidence" value="ECO:0007669"/>
    <property type="project" value="UniProtKB-KW"/>
</dbReference>
<dbReference type="Gene3D" id="3.40.50.1820">
    <property type="entry name" value="alpha/beta hydrolase"/>
    <property type="match status" value="2"/>
</dbReference>
<dbReference type="RefSeq" id="WP_348609663.1">
    <property type="nucleotide sequence ID" value="NZ_CP157276.1"/>
</dbReference>
<proteinExistence type="predicted"/>
<keyword evidence="1" id="KW-0378">Hydrolase</keyword>
<reference evidence="1 2" key="1">
    <citation type="submission" date="2023-11" db="EMBL/GenBank/DDBJ databases">
        <authorList>
            <person name="Val-Calvo J."/>
            <person name="Scortti M."/>
            <person name="Vazquez-Boland J."/>
        </authorList>
    </citation>
    <scope>NUCLEOTIDE SEQUENCE [LARGE SCALE GENOMIC DNA]</scope>
    <source>
        <strain evidence="1 2">DSM 46662</strain>
    </source>
</reference>
<dbReference type="Proteomes" id="UP001629744">
    <property type="component" value="Unassembled WGS sequence"/>
</dbReference>
<dbReference type="EMBL" id="JBDLNU010000001">
    <property type="protein sequence ID" value="MFM1726787.1"/>
    <property type="molecule type" value="Genomic_DNA"/>
</dbReference>
<name>A0ABW9FMP2_9NOCA</name>
<protein>
    <submittedName>
        <fullName evidence="1">Alpha/beta hydrolase</fullName>
    </submittedName>
</protein>